<dbReference type="EMBL" id="KN848891">
    <property type="protein sequence ID" value="KIR67932.1"/>
    <property type="molecule type" value="Genomic_DNA"/>
</dbReference>
<evidence type="ECO:0000313" key="2">
    <source>
        <dbReference type="EMBL" id="KIR67932.1"/>
    </source>
</evidence>
<proteinExistence type="predicted"/>
<evidence type="ECO:0000313" key="3">
    <source>
        <dbReference type="Proteomes" id="UP000053800"/>
    </source>
</evidence>
<feature type="compositionally biased region" description="Low complexity" evidence="1">
    <location>
        <begin position="1"/>
        <end position="20"/>
    </location>
</feature>
<keyword evidence="3" id="KW-1185">Reference proteome</keyword>
<reference evidence="2 3" key="1">
    <citation type="submission" date="2015-01" db="EMBL/GenBank/DDBJ databases">
        <title>The Genome Sequence of Cryptococcus gattii CA1873.</title>
        <authorList>
            <consortium name="The Broad Institute Genomics Platform"/>
            <person name="Cuomo C."/>
            <person name="Litvintseva A."/>
            <person name="Chen Y."/>
            <person name="Heitman J."/>
            <person name="Sun S."/>
            <person name="Springer D."/>
            <person name="Dromer F."/>
            <person name="Young S."/>
            <person name="Zeng Q."/>
            <person name="Gargeya S."/>
            <person name="Abouelleil A."/>
            <person name="Alvarado L."/>
            <person name="Chapman S.B."/>
            <person name="Gainer-Dewar J."/>
            <person name="Goldberg J."/>
            <person name="Griggs A."/>
            <person name="Gujja S."/>
            <person name="Hansen M."/>
            <person name="Howarth C."/>
            <person name="Imamovic A."/>
            <person name="Larimer J."/>
            <person name="Murphy C."/>
            <person name="Naylor J."/>
            <person name="Pearson M."/>
            <person name="Priest M."/>
            <person name="Roberts A."/>
            <person name="Saif S."/>
            <person name="Shea T."/>
            <person name="Sykes S."/>
            <person name="Wortman J."/>
            <person name="Nusbaum C."/>
            <person name="Birren B."/>
        </authorList>
    </citation>
    <scope>NUCLEOTIDE SEQUENCE [LARGE SCALE GENOMIC DNA]</scope>
    <source>
        <strain evidence="2 3">CA1873</strain>
    </source>
</reference>
<feature type="non-terminal residue" evidence="2">
    <location>
        <position position="1"/>
    </location>
</feature>
<gene>
    <name evidence="2" type="ORF">I314_01424</name>
</gene>
<evidence type="ECO:0000256" key="1">
    <source>
        <dbReference type="SAM" id="MobiDB-lite"/>
    </source>
</evidence>
<dbReference type="Proteomes" id="UP000053800">
    <property type="component" value="Unassembled WGS sequence"/>
</dbReference>
<name>A0ABR5BFF2_CRYGA</name>
<protein>
    <submittedName>
        <fullName evidence="2">Uncharacterized protein</fullName>
    </submittedName>
</protein>
<feature type="region of interest" description="Disordered" evidence="1">
    <location>
        <begin position="1"/>
        <end position="35"/>
    </location>
</feature>
<accession>A0ABR5BFF2</accession>
<organism evidence="2 3">
    <name type="scientific">Cryptococcus bacillisporus CA1873</name>
    <dbReference type="NCBI Taxonomy" id="1296111"/>
    <lineage>
        <taxon>Eukaryota</taxon>
        <taxon>Fungi</taxon>
        <taxon>Dikarya</taxon>
        <taxon>Basidiomycota</taxon>
        <taxon>Agaricomycotina</taxon>
        <taxon>Tremellomycetes</taxon>
        <taxon>Tremellales</taxon>
        <taxon>Cryptococcaceae</taxon>
        <taxon>Cryptococcus</taxon>
        <taxon>Cryptococcus gattii species complex</taxon>
    </lineage>
</organism>
<sequence length="100" mass="11019">MPLDVSSDGDGDNVSSSGPSFHQTSRITPPRHPTVDQPMYNMCRWSISKFFNPAGWLDSAVVIRAVGCRQNSTDKPEGRKLQSKIEVVSLVPKRPGSIKH</sequence>